<evidence type="ECO:0000313" key="8">
    <source>
        <dbReference type="EMBL" id="CAD9600914.1"/>
    </source>
</evidence>
<dbReference type="SUPFAM" id="SSF46785">
    <property type="entry name" value="Winged helix' DNA-binding domain"/>
    <property type="match status" value="1"/>
</dbReference>
<dbReference type="InterPro" id="IPR016049">
    <property type="entry name" value="RNA_pol_Rpc34-like"/>
</dbReference>
<proteinExistence type="inferred from homology"/>
<feature type="region of interest" description="Disordered" evidence="6">
    <location>
        <begin position="1"/>
        <end position="33"/>
    </location>
</feature>
<keyword evidence="5" id="KW-0539">Nucleus</keyword>
<dbReference type="GO" id="GO:0005666">
    <property type="term" value="C:RNA polymerase III complex"/>
    <property type="evidence" value="ECO:0007669"/>
    <property type="project" value="InterPro"/>
</dbReference>
<evidence type="ECO:0000256" key="6">
    <source>
        <dbReference type="SAM" id="MobiDB-lite"/>
    </source>
</evidence>
<evidence type="ECO:0000256" key="5">
    <source>
        <dbReference type="ARBA" id="ARBA00023242"/>
    </source>
</evidence>
<name>A0A6U2RMW9_9STRA</name>
<accession>A0A6U2RMW9</accession>
<organism evidence="8">
    <name type="scientific">Leptocylindrus danicus</name>
    <dbReference type="NCBI Taxonomy" id="163516"/>
    <lineage>
        <taxon>Eukaryota</taxon>
        <taxon>Sar</taxon>
        <taxon>Stramenopiles</taxon>
        <taxon>Ochrophyta</taxon>
        <taxon>Bacillariophyta</taxon>
        <taxon>Coscinodiscophyceae</taxon>
        <taxon>Chaetocerotophycidae</taxon>
        <taxon>Leptocylindrales</taxon>
        <taxon>Leptocylindraceae</taxon>
        <taxon>Leptocylindrus</taxon>
    </lineage>
</organism>
<dbReference type="Gene3D" id="1.10.10.10">
    <property type="entry name" value="Winged helix-like DNA-binding domain superfamily/Winged helix DNA-binding domain"/>
    <property type="match status" value="1"/>
</dbReference>
<evidence type="ECO:0008006" key="9">
    <source>
        <dbReference type="Google" id="ProtNLM"/>
    </source>
</evidence>
<reference evidence="8" key="1">
    <citation type="submission" date="2021-01" db="EMBL/GenBank/DDBJ databases">
        <authorList>
            <person name="Corre E."/>
            <person name="Pelletier E."/>
            <person name="Niang G."/>
            <person name="Scheremetjew M."/>
            <person name="Finn R."/>
            <person name="Kale V."/>
            <person name="Holt S."/>
            <person name="Cochrane G."/>
            <person name="Meng A."/>
            <person name="Brown T."/>
            <person name="Cohen L."/>
        </authorList>
    </citation>
    <scope>NUCLEOTIDE SEQUENCE</scope>
    <source>
        <strain evidence="8">B650</strain>
    </source>
</reference>
<sequence length="346" mass="39597">MAPVKKRSSAAADGSTSAAQQPTKRSRITKKSNISIGSSRNATVVKTEPGAEPDVLDEAEMEALKQRFLDLFTQKQRRGHEQGLTNAVIKREFGTKYQLLVPFINDLLNESRLTLETLSSGDKKELVYRLISEEAASKYHGLDQSHRLILQIIEKAGDRGIWTKDIRTQSSLQEQALKKIYKLLESRKLIKPIYAVAVARKKLYMLYDVVPAREVTGGPWYTEMEFDHEFIAELRMFILHCVKNLNGGKGVTMEEISEKMIQMKISRVQLNMEEVKQLLQTLVYDYLIEQETVNSQGMSVFVAARKVNCVSEFKGWNVLDRDFHFRRIRYDDGLVLKAHEPHHHSA</sequence>
<evidence type="ECO:0000256" key="3">
    <source>
        <dbReference type="ARBA" id="ARBA00022478"/>
    </source>
</evidence>
<dbReference type="InterPro" id="IPR036388">
    <property type="entry name" value="WH-like_DNA-bd_sf"/>
</dbReference>
<dbReference type="GO" id="GO:0006383">
    <property type="term" value="P:transcription by RNA polymerase III"/>
    <property type="evidence" value="ECO:0007669"/>
    <property type="project" value="InterPro"/>
</dbReference>
<dbReference type="InterPro" id="IPR007832">
    <property type="entry name" value="RNA_pol_Rpc34"/>
</dbReference>
<dbReference type="EMBL" id="HBGY01026871">
    <property type="protein sequence ID" value="CAD9600914.1"/>
    <property type="molecule type" value="Transcribed_RNA"/>
</dbReference>
<keyword evidence="3" id="KW-0240">DNA-directed RNA polymerase</keyword>
<evidence type="ECO:0000256" key="1">
    <source>
        <dbReference type="ARBA" id="ARBA00004123"/>
    </source>
</evidence>
<evidence type="ECO:0000256" key="2">
    <source>
        <dbReference type="ARBA" id="ARBA00011038"/>
    </source>
</evidence>
<dbReference type="PANTHER" id="PTHR12780">
    <property type="entry name" value="RNA POLYMERASE III DNA DIRECTED , 39KD SUBUNIT-RELATED"/>
    <property type="match status" value="1"/>
</dbReference>
<comment type="similarity">
    <text evidence="2">Belongs to the eukaryotic RPC34/RPC39 RNA polymerase subunit family.</text>
</comment>
<dbReference type="FunFam" id="1.10.10.10:FF:000116">
    <property type="entry name" value="DNA-directed RNA polymerase III subunit RPC6"/>
    <property type="match status" value="1"/>
</dbReference>
<gene>
    <name evidence="7" type="ORF">LDAN0321_LOCUS16647</name>
    <name evidence="8" type="ORF">LDAN0321_LOCUS16649</name>
</gene>
<feature type="compositionally biased region" description="Low complexity" evidence="6">
    <location>
        <begin position="9"/>
        <end position="19"/>
    </location>
</feature>
<dbReference type="AlphaFoldDB" id="A0A6U2RMW9"/>
<comment type="subcellular location">
    <subcellularLocation>
        <location evidence="1">Nucleus</location>
    </subcellularLocation>
</comment>
<dbReference type="GO" id="GO:0005654">
    <property type="term" value="C:nucleoplasm"/>
    <property type="evidence" value="ECO:0007669"/>
    <property type="project" value="UniProtKB-ARBA"/>
</dbReference>
<dbReference type="InterPro" id="IPR036390">
    <property type="entry name" value="WH_DNA-bd_sf"/>
</dbReference>
<dbReference type="GO" id="GO:0005737">
    <property type="term" value="C:cytoplasm"/>
    <property type="evidence" value="ECO:0007669"/>
    <property type="project" value="UniProtKB-ARBA"/>
</dbReference>
<dbReference type="EMBL" id="HBGY01026869">
    <property type="protein sequence ID" value="CAD9600905.1"/>
    <property type="molecule type" value="Transcribed_RNA"/>
</dbReference>
<evidence type="ECO:0000313" key="7">
    <source>
        <dbReference type="EMBL" id="CAD9600905.1"/>
    </source>
</evidence>
<keyword evidence="4" id="KW-0804">Transcription</keyword>
<dbReference type="Pfam" id="PF05158">
    <property type="entry name" value="RNA_pol_Rpc34"/>
    <property type="match status" value="1"/>
</dbReference>
<protein>
    <recommendedName>
        <fullName evidence="9">DNA-directed RNA polymerase III subunit RPC6</fullName>
    </recommendedName>
</protein>
<evidence type="ECO:0000256" key="4">
    <source>
        <dbReference type="ARBA" id="ARBA00023163"/>
    </source>
</evidence>